<sequence>MVMLPMDKVGGMFIRVLTKPIANELKSLGKSHPWLKQACTSLGQRINRWNIISHLRVASQGHLTINVKDLPDDKALEKGTEFIGEVFIFAVAVAVVTYDYTRSTKKNELKEAQLVQAEYDKYMAMEERFRYLEKTLHGSKQECDQLMKTMEQVNKLK</sequence>
<evidence type="ECO:0000313" key="3">
    <source>
        <dbReference type="EMBL" id="OQS05909.1"/>
    </source>
</evidence>
<dbReference type="GO" id="GO:0005739">
    <property type="term" value="C:mitochondrion"/>
    <property type="evidence" value="ECO:0007669"/>
    <property type="project" value="TreeGrafter"/>
</dbReference>
<gene>
    <name evidence="3" type="ORF">THRCLA_02019</name>
</gene>
<keyword evidence="4" id="KW-1185">Reference proteome</keyword>
<evidence type="ECO:0000256" key="2">
    <source>
        <dbReference type="ARBA" id="ARBA00023054"/>
    </source>
</evidence>
<name>A0A1W0A6T3_9STRA</name>
<accession>A0A1W0A6T3</accession>
<evidence type="ECO:0000256" key="1">
    <source>
        <dbReference type="ARBA" id="ARBA00007584"/>
    </source>
</evidence>
<organism evidence="3 4">
    <name type="scientific">Thraustotheca clavata</name>
    <dbReference type="NCBI Taxonomy" id="74557"/>
    <lineage>
        <taxon>Eukaryota</taxon>
        <taxon>Sar</taxon>
        <taxon>Stramenopiles</taxon>
        <taxon>Oomycota</taxon>
        <taxon>Saprolegniomycetes</taxon>
        <taxon>Saprolegniales</taxon>
        <taxon>Achlyaceae</taxon>
        <taxon>Thraustotheca</taxon>
    </lineage>
</organism>
<reference evidence="3 4" key="1">
    <citation type="journal article" date="2014" name="Genome Biol. Evol.">
        <title>The secreted proteins of Achlya hypogyna and Thraustotheca clavata identify the ancestral oomycete secretome and reveal gene acquisitions by horizontal gene transfer.</title>
        <authorList>
            <person name="Misner I."/>
            <person name="Blouin N."/>
            <person name="Leonard G."/>
            <person name="Richards T.A."/>
            <person name="Lane C.E."/>
        </authorList>
    </citation>
    <scope>NUCLEOTIDE SEQUENCE [LARGE SCALE GENOMIC DNA]</scope>
    <source>
        <strain evidence="3 4">ATCC 34112</strain>
    </source>
</reference>
<dbReference type="AlphaFoldDB" id="A0A1W0A6T3"/>
<comment type="caution">
    <text evidence="3">The sequence shown here is derived from an EMBL/GenBank/DDBJ whole genome shotgun (WGS) entry which is preliminary data.</text>
</comment>
<protein>
    <submittedName>
        <fullName evidence="3">Uncharacterized protein</fullName>
    </submittedName>
</protein>
<dbReference type="PANTHER" id="PTHR12499:SF0">
    <property type="entry name" value="OPTIC ATROPHY 3 PROTEIN"/>
    <property type="match status" value="1"/>
</dbReference>
<dbReference type="InterPro" id="IPR010754">
    <property type="entry name" value="OPA3-like"/>
</dbReference>
<evidence type="ECO:0000313" key="4">
    <source>
        <dbReference type="Proteomes" id="UP000243217"/>
    </source>
</evidence>
<comment type="similarity">
    <text evidence="1">Belongs to the OPA3 family.</text>
</comment>
<keyword evidence="2" id="KW-0175">Coiled coil</keyword>
<dbReference type="Proteomes" id="UP000243217">
    <property type="component" value="Unassembled WGS sequence"/>
</dbReference>
<dbReference type="PANTHER" id="PTHR12499">
    <property type="entry name" value="OPTIC ATROPHY 3 PROTEIN OPA3"/>
    <property type="match status" value="1"/>
</dbReference>
<dbReference type="Pfam" id="PF07047">
    <property type="entry name" value="OPA3"/>
    <property type="match status" value="1"/>
</dbReference>
<proteinExistence type="inferred from homology"/>
<dbReference type="OrthoDB" id="2129069at2759"/>
<dbReference type="GO" id="GO:0019216">
    <property type="term" value="P:regulation of lipid metabolic process"/>
    <property type="evidence" value="ECO:0007669"/>
    <property type="project" value="TreeGrafter"/>
</dbReference>
<dbReference type="EMBL" id="JNBS01000405">
    <property type="protein sequence ID" value="OQS05909.1"/>
    <property type="molecule type" value="Genomic_DNA"/>
</dbReference>